<keyword evidence="2" id="KW-1185">Reference proteome</keyword>
<organism evidence="1 2">
    <name type="scientific">Deinococcus marmoris</name>
    <dbReference type="NCBI Taxonomy" id="249408"/>
    <lineage>
        <taxon>Bacteria</taxon>
        <taxon>Thermotogati</taxon>
        <taxon>Deinococcota</taxon>
        <taxon>Deinococci</taxon>
        <taxon>Deinococcales</taxon>
        <taxon>Deinococcaceae</taxon>
        <taxon>Deinococcus</taxon>
    </lineage>
</organism>
<accession>A0A1U7P011</accession>
<evidence type="ECO:0000313" key="1">
    <source>
        <dbReference type="EMBL" id="OLV18506.1"/>
    </source>
</evidence>
<dbReference type="Proteomes" id="UP000186607">
    <property type="component" value="Unassembled WGS sequence"/>
</dbReference>
<evidence type="ECO:0000313" key="2">
    <source>
        <dbReference type="Proteomes" id="UP000186607"/>
    </source>
</evidence>
<reference evidence="1 2" key="1">
    <citation type="submission" date="2017-01" db="EMBL/GenBank/DDBJ databases">
        <title>Genome Analysis of Deinococcus marmoris KOPRI26562.</title>
        <authorList>
            <person name="Kim J.H."/>
            <person name="Oh H.-M."/>
        </authorList>
    </citation>
    <scope>NUCLEOTIDE SEQUENCE [LARGE SCALE GENOMIC DNA]</scope>
    <source>
        <strain evidence="1 2">KOPRI26562</strain>
    </source>
</reference>
<protein>
    <submittedName>
        <fullName evidence="1">Uncharacterized protein</fullName>
    </submittedName>
</protein>
<dbReference type="EMBL" id="MSTI01000066">
    <property type="protein sequence ID" value="OLV18506.1"/>
    <property type="molecule type" value="Genomic_DNA"/>
</dbReference>
<name>A0A1U7P011_9DEIO</name>
<dbReference type="AlphaFoldDB" id="A0A1U7P011"/>
<proteinExistence type="predicted"/>
<comment type="caution">
    <text evidence="1">The sequence shown here is derived from an EMBL/GenBank/DDBJ whole genome shotgun (WGS) entry which is preliminary data.</text>
</comment>
<gene>
    <name evidence="1" type="ORF">BOO71_0005659</name>
</gene>
<sequence>MKRGKAQKNIPPVVEWKNRRCPDFYRVPNTSRVMFAGKLLWMSTA</sequence>